<evidence type="ECO:0000256" key="1">
    <source>
        <dbReference type="ARBA" id="ARBA00006738"/>
    </source>
</evidence>
<dbReference type="Pfam" id="PF02021">
    <property type="entry name" value="UPF0102"/>
    <property type="match status" value="1"/>
</dbReference>
<dbReference type="SUPFAM" id="SSF52980">
    <property type="entry name" value="Restriction endonuclease-like"/>
    <property type="match status" value="1"/>
</dbReference>
<gene>
    <name evidence="3" type="ORF">BHLFYP23_00855</name>
</gene>
<dbReference type="EMBL" id="CACRSY010000014">
    <property type="protein sequence ID" value="VYT25059.1"/>
    <property type="molecule type" value="Genomic_DNA"/>
</dbReference>
<name>A0A6N2V3R6_BLAHA</name>
<dbReference type="Gene3D" id="3.40.1350.10">
    <property type="match status" value="1"/>
</dbReference>
<dbReference type="RefSeq" id="WP_003021359.1">
    <property type="nucleotide sequence ID" value="NZ_CACRSY010000014.1"/>
</dbReference>
<protein>
    <recommendedName>
        <fullName evidence="2">UPF0102 protein BHLFYP23_00855</fullName>
    </recommendedName>
</protein>
<dbReference type="InterPro" id="IPR003509">
    <property type="entry name" value="UPF0102_YraN-like"/>
</dbReference>
<dbReference type="PANTHER" id="PTHR34039:SF1">
    <property type="entry name" value="UPF0102 PROTEIN YRAN"/>
    <property type="match status" value="1"/>
</dbReference>
<accession>A0A6N2V3R6</accession>
<dbReference type="PANTHER" id="PTHR34039">
    <property type="entry name" value="UPF0102 PROTEIN YRAN"/>
    <property type="match status" value="1"/>
</dbReference>
<dbReference type="CDD" id="cd20736">
    <property type="entry name" value="PoNe_Nuclease"/>
    <property type="match status" value="1"/>
</dbReference>
<evidence type="ECO:0000256" key="2">
    <source>
        <dbReference type="HAMAP-Rule" id="MF_00048"/>
    </source>
</evidence>
<proteinExistence type="inferred from homology"/>
<dbReference type="AlphaFoldDB" id="A0A6N2V3R6"/>
<dbReference type="InterPro" id="IPR011335">
    <property type="entry name" value="Restrct_endonuc-II-like"/>
</dbReference>
<comment type="similarity">
    <text evidence="1 2">Belongs to the UPF0102 family.</text>
</comment>
<evidence type="ECO:0000313" key="3">
    <source>
        <dbReference type="EMBL" id="VYT25059.1"/>
    </source>
</evidence>
<dbReference type="InterPro" id="IPR011856">
    <property type="entry name" value="tRNA_endonuc-like_dom_sf"/>
</dbReference>
<organism evidence="3">
    <name type="scientific">Blautia hansenii</name>
    <name type="common">Ruminococcus hansenii</name>
    <dbReference type="NCBI Taxonomy" id="1322"/>
    <lineage>
        <taxon>Bacteria</taxon>
        <taxon>Bacillati</taxon>
        <taxon>Bacillota</taxon>
        <taxon>Clostridia</taxon>
        <taxon>Lachnospirales</taxon>
        <taxon>Lachnospiraceae</taxon>
        <taxon>Blautia</taxon>
    </lineage>
</organism>
<dbReference type="GO" id="GO:0003676">
    <property type="term" value="F:nucleic acid binding"/>
    <property type="evidence" value="ECO:0007669"/>
    <property type="project" value="InterPro"/>
</dbReference>
<reference evidence="3" key="1">
    <citation type="submission" date="2019-11" db="EMBL/GenBank/DDBJ databases">
        <authorList>
            <person name="Feng L."/>
        </authorList>
    </citation>
    <scope>NUCLEOTIDE SEQUENCE</scope>
    <source>
        <strain evidence="3">BhanseniiLFYP23</strain>
    </source>
</reference>
<sequence>MNEIGRKYEEKAAELLEEQGYFILERNYRCKQGEIDLIGKEGEYLCFIEVKYRSDLSYGSPLEAVTKAKQRKISRTALYYLTKEGYPEDTPCRFDVVGISSNRAELIRNAFEYQR</sequence>
<dbReference type="NCBIfam" id="TIGR00252">
    <property type="entry name" value="YraN family protein"/>
    <property type="match status" value="1"/>
</dbReference>
<dbReference type="NCBIfam" id="NF009150">
    <property type="entry name" value="PRK12497.1-3"/>
    <property type="match status" value="1"/>
</dbReference>
<dbReference type="HAMAP" id="MF_00048">
    <property type="entry name" value="UPF0102"/>
    <property type="match status" value="1"/>
</dbReference>